<feature type="compositionally biased region" description="Polar residues" evidence="1">
    <location>
        <begin position="623"/>
        <end position="656"/>
    </location>
</feature>
<feature type="domain" description="Large polyvalent protein-associated" evidence="2">
    <location>
        <begin position="228"/>
        <end position="334"/>
    </location>
</feature>
<evidence type="ECO:0000256" key="1">
    <source>
        <dbReference type="SAM" id="MobiDB-lite"/>
    </source>
</evidence>
<evidence type="ECO:0000259" key="2">
    <source>
        <dbReference type="Pfam" id="PF18798"/>
    </source>
</evidence>
<accession>A0A7X0PMG7</accession>
<name>A0A7X0PMG7_9BURK</name>
<proteinExistence type="predicted"/>
<feature type="region of interest" description="Disordered" evidence="1">
    <location>
        <begin position="622"/>
        <end position="656"/>
    </location>
</feature>
<comment type="caution">
    <text evidence="3">The sequence shown here is derived from an EMBL/GenBank/DDBJ whole genome shotgun (WGS) entry which is preliminary data.</text>
</comment>
<evidence type="ECO:0000313" key="3">
    <source>
        <dbReference type="EMBL" id="MBB6564349.1"/>
    </source>
</evidence>
<evidence type="ECO:0000313" key="4">
    <source>
        <dbReference type="Proteomes" id="UP000575083"/>
    </source>
</evidence>
<dbReference type="Pfam" id="PF18798">
    <property type="entry name" value="LPD3"/>
    <property type="match status" value="1"/>
</dbReference>
<dbReference type="Proteomes" id="UP000575083">
    <property type="component" value="Unassembled WGS sequence"/>
</dbReference>
<keyword evidence="4" id="KW-1185">Reference proteome</keyword>
<reference evidence="3 4" key="1">
    <citation type="submission" date="2020-08" db="EMBL/GenBank/DDBJ databases">
        <title>Functional genomics of gut bacteria from endangered species of beetles.</title>
        <authorList>
            <person name="Carlos-Shanley C."/>
        </authorList>
    </citation>
    <scope>NUCLEOTIDE SEQUENCE [LARGE SCALE GENOMIC DNA]</scope>
    <source>
        <strain evidence="3 4">S00198</strain>
    </source>
</reference>
<gene>
    <name evidence="3" type="ORF">HNP48_007076</name>
</gene>
<feature type="region of interest" description="Disordered" evidence="1">
    <location>
        <begin position="388"/>
        <end position="411"/>
    </location>
</feature>
<dbReference type="AlphaFoldDB" id="A0A7X0PMG7"/>
<feature type="non-terminal residue" evidence="3">
    <location>
        <position position="706"/>
    </location>
</feature>
<sequence length="706" mass="76750">MATVATSADIQAHWEPLIGDVDMGSPDSGLPQGFYNPRSKTVFIIAGHIEAGQEMAVAAHELVHKHGKAVLGEARWRQLHEVIGSWANRPEGSLERQVYDEAAARVQASRPDNADAAAYSSEELFPYAVQVAMELGVQPTALMPNNSVQGWLARVRASLKDVLGKLTGNPQAFDGQDLVDLAFAVAQREGAERAQDTNSRFHEGSQRTGLLFSRALNQYMREAATFGEARAAAKEFQGRPLTNALTGLQAHVSRNSLDKMLSSKAVEKLVSARAQSFAVANLDKLYQAAAYGWSKSDRDANSNIKAIHRFFVPMALNGRLLIAKLTVKETVDENHANPLYTVETVDFNEKSPAAQWVDASAKADGIDLTSIRSAGDVLSLAQEVERRNASGDAAGDATPRFSTRSNGQGPGLSLEQVQQLVQQALSGLRNPPPVDIVGRSEEAWIGAPKGVMGAALPEEGRIVIVASAHLNADAVLETLFHEMFHLGVRNVLPRRDYVQSMLDLAKSDRRVQQYAIEWKAKAPDAPHQLRVLRERGFAGTELTAQYEALAIEEGLAVVAQELRAQKLAGTRLGMRIRKLANWLASVADRMGLGRLAASIRAMSYNEAERFVMRAIDQAGAVGTKTSHTGQTRFSTRSAQDPSTGLQTDDTNDGTQPIHSMRVEMQRDGTLMVQGDPVQLQERLRQGGVDSVLRRERGVLVGLDQVG</sequence>
<organism evidence="3 4">
    <name type="scientific">Acidovorax soli</name>
    <dbReference type="NCBI Taxonomy" id="592050"/>
    <lineage>
        <taxon>Bacteria</taxon>
        <taxon>Pseudomonadati</taxon>
        <taxon>Pseudomonadota</taxon>
        <taxon>Betaproteobacteria</taxon>
        <taxon>Burkholderiales</taxon>
        <taxon>Comamonadaceae</taxon>
        <taxon>Acidovorax</taxon>
    </lineage>
</organism>
<dbReference type="EMBL" id="JACHLK010000039">
    <property type="protein sequence ID" value="MBB6564349.1"/>
    <property type="molecule type" value="Genomic_DNA"/>
</dbReference>
<dbReference type="InterPro" id="IPR040824">
    <property type="entry name" value="LPD3"/>
</dbReference>
<protein>
    <recommendedName>
        <fullName evidence="2">Large polyvalent protein-associated domain-containing protein</fullName>
    </recommendedName>
</protein>